<reference evidence="1 2" key="1">
    <citation type="journal article" date="2023" name="Hortic Res">
        <title>Pangenome of water caltrop reveals structural variations and asymmetric subgenome divergence after allopolyploidization.</title>
        <authorList>
            <person name="Zhang X."/>
            <person name="Chen Y."/>
            <person name="Wang L."/>
            <person name="Yuan Y."/>
            <person name="Fang M."/>
            <person name="Shi L."/>
            <person name="Lu R."/>
            <person name="Comes H.P."/>
            <person name="Ma Y."/>
            <person name="Chen Y."/>
            <person name="Huang G."/>
            <person name="Zhou Y."/>
            <person name="Zheng Z."/>
            <person name="Qiu Y."/>
        </authorList>
    </citation>
    <scope>NUCLEOTIDE SEQUENCE [LARGE SCALE GENOMIC DNA]</scope>
    <source>
        <strain evidence="1">F231</strain>
    </source>
</reference>
<accession>A0AAN7M393</accession>
<protein>
    <submittedName>
        <fullName evidence="1">Uncharacterized protein</fullName>
    </submittedName>
</protein>
<evidence type="ECO:0000313" key="2">
    <source>
        <dbReference type="Proteomes" id="UP001346149"/>
    </source>
</evidence>
<dbReference type="Proteomes" id="UP001346149">
    <property type="component" value="Unassembled WGS sequence"/>
</dbReference>
<comment type="caution">
    <text evidence="1">The sequence shown here is derived from an EMBL/GenBank/DDBJ whole genome shotgun (WGS) entry which is preliminary data.</text>
</comment>
<sequence length="102" mass="11374">MIAFAVLFLRDSSVQRGIGSEYCELVRFFFPASRTLSPSQFSSLQGRTSPPVLSVSYSGIASHKCAAAVPEHLRSTKEDIKELLRTTFFSSNSDMMLSYQKK</sequence>
<gene>
    <name evidence="1" type="ORF">SAY86_031475</name>
</gene>
<organism evidence="1 2">
    <name type="scientific">Trapa natans</name>
    <name type="common">Water chestnut</name>
    <dbReference type="NCBI Taxonomy" id="22666"/>
    <lineage>
        <taxon>Eukaryota</taxon>
        <taxon>Viridiplantae</taxon>
        <taxon>Streptophyta</taxon>
        <taxon>Embryophyta</taxon>
        <taxon>Tracheophyta</taxon>
        <taxon>Spermatophyta</taxon>
        <taxon>Magnoliopsida</taxon>
        <taxon>eudicotyledons</taxon>
        <taxon>Gunneridae</taxon>
        <taxon>Pentapetalae</taxon>
        <taxon>rosids</taxon>
        <taxon>malvids</taxon>
        <taxon>Myrtales</taxon>
        <taxon>Lythraceae</taxon>
        <taxon>Trapa</taxon>
    </lineage>
</organism>
<dbReference type="AlphaFoldDB" id="A0AAN7M393"/>
<name>A0AAN7M393_TRANT</name>
<proteinExistence type="predicted"/>
<dbReference type="EMBL" id="JAXQNO010000009">
    <property type="protein sequence ID" value="KAK4791062.1"/>
    <property type="molecule type" value="Genomic_DNA"/>
</dbReference>
<evidence type="ECO:0000313" key="1">
    <source>
        <dbReference type="EMBL" id="KAK4791062.1"/>
    </source>
</evidence>
<keyword evidence="2" id="KW-1185">Reference proteome</keyword>